<feature type="domain" description="Epoxide hydrolase N-terminal" evidence="5">
    <location>
        <begin position="3"/>
        <end position="107"/>
    </location>
</feature>
<evidence type="ECO:0000256" key="4">
    <source>
        <dbReference type="PIRSR" id="PIRSR001112-1"/>
    </source>
</evidence>
<dbReference type="RefSeq" id="WP_092669238.1">
    <property type="nucleotide sequence ID" value="NZ_BMDN01000003.1"/>
</dbReference>
<evidence type="ECO:0000256" key="3">
    <source>
        <dbReference type="ARBA" id="ARBA00022801"/>
    </source>
</evidence>
<evidence type="ECO:0000313" key="6">
    <source>
        <dbReference type="EMBL" id="MCP2368042.1"/>
    </source>
</evidence>
<dbReference type="EMBL" id="LT629755">
    <property type="protein sequence ID" value="SDS02490.1"/>
    <property type="molecule type" value="Genomic_DNA"/>
</dbReference>
<dbReference type="AlphaFoldDB" id="A0A1H1NUM5"/>
<comment type="similarity">
    <text evidence="1">Belongs to the peptidase S33 family.</text>
</comment>
<keyword evidence="3" id="KW-0378">Hydrolase</keyword>
<organism evidence="7 8">
    <name type="scientific">Agromyces flavus</name>
    <dbReference type="NCBI Taxonomy" id="589382"/>
    <lineage>
        <taxon>Bacteria</taxon>
        <taxon>Bacillati</taxon>
        <taxon>Actinomycetota</taxon>
        <taxon>Actinomycetes</taxon>
        <taxon>Micrococcales</taxon>
        <taxon>Microbacteriaceae</taxon>
        <taxon>Agromyces</taxon>
    </lineage>
</organism>
<sequence>MDIRPTTIAIPDADLADLNDRLERTRWPSDLTGSWERGTPVSYAKRLARYWRTQYDWREEEAKLNRLPQVTAIIEGQPIHCFHVRAADDAAVPLLLVHGYPSSAVEFAAVLPMLADAGRGTIDGMRADGAAPEFHVVAPSIPGCGFSIPLMSHGWDIVRTAHAFDELMQALGYDRYAVFGEDVGAGVIEQLCLDAGDRVLGSISATDPGAIATQYTPPTDHLTADEHERHERLKDARTEDFGYLALQTTRPLSVAYGLTDSPIAQAMWIVEKFREWTDPERELPEDAVDLDALLTLVTVAWFGRNGDGEVNLLYEAAHAQAAWGRHHDRPQGMAAFGEEPLMRRILDPDGRLAFWSEHPRGGHFPAMEAPEQLVGDLRRYFAGLLAA</sequence>
<dbReference type="PANTHER" id="PTHR21661">
    <property type="entry name" value="EPOXIDE HYDROLASE 1-RELATED"/>
    <property type="match status" value="1"/>
</dbReference>
<keyword evidence="2" id="KW-0058">Aromatic hydrocarbons catabolism</keyword>
<feature type="active site" description="Proton acceptor" evidence="4">
    <location>
        <position position="363"/>
    </location>
</feature>
<feature type="active site" description="Nucleophile" evidence="4">
    <location>
        <position position="182"/>
    </location>
</feature>
<dbReference type="Proteomes" id="UP000199482">
    <property type="component" value="Chromosome I"/>
</dbReference>
<evidence type="ECO:0000259" key="5">
    <source>
        <dbReference type="Pfam" id="PF06441"/>
    </source>
</evidence>
<evidence type="ECO:0000313" key="7">
    <source>
        <dbReference type="EMBL" id="SDS02490.1"/>
    </source>
</evidence>
<name>A0A1H1NUM5_9MICO</name>
<reference evidence="8" key="2">
    <citation type="submission" date="2016-10" db="EMBL/GenBank/DDBJ databases">
        <authorList>
            <person name="Varghese N."/>
            <person name="Submissions S."/>
        </authorList>
    </citation>
    <scope>NUCLEOTIDE SEQUENCE [LARGE SCALE GENOMIC DNA]</scope>
    <source>
        <strain evidence="8">CPCC 202695</strain>
    </source>
</reference>
<dbReference type="PANTHER" id="PTHR21661:SF35">
    <property type="entry name" value="EPOXIDE HYDROLASE"/>
    <property type="match status" value="1"/>
</dbReference>
<accession>A0A1H1NUM5</accession>
<dbReference type="InterPro" id="IPR010497">
    <property type="entry name" value="Epoxide_hydro_N"/>
</dbReference>
<gene>
    <name evidence="6" type="ORF">BCL57_002201</name>
    <name evidence="7" type="ORF">SAMN04489721_0659</name>
</gene>
<dbReference type="STRING" id="589382.SAMN04489721_0659"/>
<dbReference type="InterPro" id="IPR029058">
    <property type="entry name" value="AB_hydrolase_fold"/>
</dbReference>
<protein>
    <submittedName>
        <fullName evidence="7">Pimeloyl-ACP methyl ester carboxylesterase</fullName>
    </submittedName>
</protein>
<evidence type="ECO:0000313" key="9">
    <source>
        <dbReference type="Proteomes" id="UP000893823"/>
    </source>
</evidence>
<dbReference type="GO" id="GO:0004301">
    <property type="term" value="F:epoxide hydrolase activity"/>
    <property type="evidence" value="ECO:0007669"/>
    <property type="project" value="TreeGrafter"/>
</dbReference>
<evidence type="ECO:0000313" key="8">
    <source>
        <dbReference type="Proteomes" id="UP000199482"/>
    </source>
</evidence>
<proteinExistence type="inferred from homology"/>
<dbReference type="SUPFAM" id="SSF53474">
    <property type="entry name" value="alpha/beta-Hydrolases"/>
    <property type="match status" value="1"/>
</dbReference>
<dbReference type="Proteomes" id="UP000893823">
    <property type="component" value="Unassembled WGS sequence"/>
</dbReference>
<dbReference type="PIRSF" id="PIRSF001112">
    <property type="entry name" value="Epoxide_hydrolase"/>
    <property type="match status" value="1"/>
</dbReference>
<dbReference type="OrthoDB" id="27092at2"/>
<dbReference type="Gene3D" id="3.40.50.1820">
    <property type="entry name" value="alpha/beta hydrolase"/>
    <property type="match status" value="1"/>
</dbReference>
<feature type="active site" description="Proton donor" evidence="4">
    <location>
        <position position="314"/>
    </location>
</feature>
<reference evidence="6" key="3">
    <citation type="submission" date="2022-06" db="EMBL/GenBank/DDBJ databases">
        <title>Genomic Encyclopedia of Type Strains, Phase III (KMG-III): the genomes of soil and plant-associated and newly described type strains.</title>
        <authorList>
            <person name="Whitman W."/>
        </authorList>
    </citation>
    <scope>NUCLEOTIDE SEQUENCE</scope>
    <source>
        <strain evidence="6">CPCC 202695</strain>
    </source>
</reference>
<keyword evidence="9" id="KW-1185">Reference proteome</keyword>
<dbReference type="Pfam" id="PF06441">
    <property type="entry name" value="EHN"/>
    <property type="match status" value="1"/>
</dbReference>
<dbReference type="GO" id="GO:0097176">
    <property type="term" value="P:epoxide metabolic process"/>
    <property type="evidence" value="ECO:0007669"/>
    <property type="project" value="TreeGrafter"/>
</dbReference>
<dbReference type="InterPro" id="IPR016292">
    <property type="entry name" value="Epoxide_hydrolase"/>
</dbReference>
<dbReference type="EMBL" id="SODL02000003">
    <property type="protein sequence ID" value="MCP2368042.1"/>
    <property type="molecule type" value="Genomic_DNA"/>
</dbReference>
<reference evidence="7" key="1">
    <citation type="submission" date="2016-10" db="EMBL/GenBank/DDBJ databases">
        <authorList>
            <person name="de Groot N.N."/>
        </authorList>
    </citation>
    <scope>NUCLEOTIDE SEQUENCE [LARGE SCALE GENOMIC DNA]</scope>
    <source>
        <strain evidence="7">CPCC 202695</strain>
    </source>
</reference>
<evidence type="ECO:0000256" key="1">
    <source>
        <dbReference type="ARBA" id="ARBA00010088"/>
    </source>
</evidence>
<evidence type="ECO:0000256" key="2">
    <source>
        <dbReference type="ARBA" id="ARBA00022797"/>
    </source>
</evidence>